<dbReference type="STRING" id="189426.PODO_22475"/>
<evidence type="ECO:0000256" key="3">
    <source>
        <dbReference type="ARBA" id="ARBA00022475"/>
    </source>
</evidence>
<feature type="transmembrane region" description="Helical" evidence="7">
    <location>
        <begin position="144"/>
        <end position="162"/>
    </location>
</feature>
<dbReference type="Proteomes" id="UP000187323">
    <property type="component" value="Unassembled WGS sequence"/>
</dbReference>
<feature type="domain" description="ABC transmembrane type-1" evidence="8">
    <location>
        <begin position="76"/>
        <end position="273"/>
    </location>
</feature>
<dbReference type="AlphaFoldDB" id="A0A1R0X2G6"/>
<dbReference type="PANTHER" id="PTHR43744">
    <property type="entry name" value="ABC TRANSPORTER PERMEASE PROTEIN MG189-RELATED-RELATED"/>
    <property type="match status" value="1"/>
</dbReference>
<proteinExistence type="inferred from homology"/>
<evidence type="ECO:0000256" key="6">
    <source>
        <dbReference type="ARBA" id="ARBA00023136"/>
    </source>
</evidence>
<dbReference type="EMBL" id="MPVP01000144">
    <property type="protein sequence ID" value="OMD27302.1"/>
    <property type="molecule type" value="Genomic_DNA"/>
</dbReference>
<evidence type="ECO:0000313" key="9">
    <source>
        <dbReference type="EMBL" id="OMD24872.1"/>
    </source>
</evidence>
<comment type="subcellular location">
    <subcellularLocation>
        <location evidence="1 7">Cell membrane</location>
        <topology evidence="1 7">Multi-pass membrane protein</topology>
    </subcellularLocation>
</comment>
<evidence type="ECO:0000256" key="2">
    <source>
        <dbReference type="ARBA" id="ARBA00022448"/>
    </source>
</evidence>
<name>A0A1R0X2G6_9BACL</name>
<evidence type="ECO:0000256" key="7">
    <source>
        <dbReference type="RuleBase" id="RU363032"/>
    </source>
</evidence>
<dbReference type="CDD" id="cd06261">
    <property type="entry name" value="TM_PBP2"/>
    <property type="match status" value="1"/>
</dbReference>
<dbReference type="Proteomes" id="UP000187465">
    <property type="component" value="Unassembled WGS sequence"/>
</dbReference>
<keyword evidence="4 7" id="KW-0812">Transmembrane</keyword>
<dbReference type="eggNOG" id="COG0395">
    <property type="taxonomic scope" value="Bacteria"/>
</dbReference>
<feature type="transmembrane region" description="Helical" evidence="7">
    <location>
        <begin position="12"/>
        <end position="33"/>
    </location>
</feature>
<dbReference type="Pfam" id="PF00528">
    <property type="entry name" value="BPD_transp_1"/>
    <property type="match status" value="1"/>
</dbReference>
<evidence type="ECO:0000256" key="4">
    <source>
        <dbReference type="ARBA" id="ARBA00022692"/>
    </source>
</evidence>
<evidence type="ECO:0000313" key="11">
    <source>
        <dbReference type="EMBL" id="OME21375.1"/>
    </source>
</evidence>
<gene>
    <name evidence="9" type="ORF">BJP51_28765</name>
    <name evidence="11" type="ORF">BSK47_10775</name>
    <name evidence="10" type="ORF">BSO21_20170</name>
</gene>
<dbReference type="Proteomes" id="UP000187158">
    <property type="component" value="Unassembled WGS sequence"/>
</dbReference>
<comment type="similarity">
    <text evidence="7">Belongs to the binding-protein-dependent transport system permease family.</text>
</comment>
<dbReference type="EMBL" id="MKQP01000048">
    <property type="protein sequence ID" value="OMD24872.1"/>
    <property type="molecule type" value="Genomic_DNA"/>
</dbReference>
<comment type="caution">
    <text evidence="11">The sequence shown here is derived from an EMBL/GenBank/DDBJ whole genome shotgun (WGS) entry which is preliminary data.</text>
</comment>
<keyword evidence="3" id="KW-1003">Cell membrane</keyword>
<keyword evidence="5 7" id="KW-1133">Transmembrane helix</keyword>
<dbReference type="EMBL" id="MPTO01000008">
    <property type="protein sequence ID" value="OME21375.1"/>
    <property type="molecule type" value="Genomic_DNA"/>
</dbReference>
<dbReference type="GO" id="GO:0055085">
    <property type="term" value="P:transmembrane transport"/>
    <property type="evidence" value="ECO:0007669"/>
    <property type="project" value="InterPro"/>
</dbReference>
<evidence type="ECO:0000313" key="14">
    <source>
        <dbReference type="Proteomes" id="UP000187465"/>
    </source>
</evidence>
<evidence type="ECO:0000256" key="5">
    <source>
        <dbReference type="ARBA" id="ARBA00022989"/>
    </source>
</evidence>
<dbReference type="InterPro" id="IPR000515">
    <property type="entry name" value="MetI-like"/>
</dbReference>
<evidence type="ECO:0000259" key="8">
    <source>
        <dbReference type="PROSITE" id="PS50928"/>
    </source>
</evidence>
<evidence type="ECO:0000313" key="12">
    <source>
        <dbReference type="Proteomes" id="UP000187158"/>
    </source>
</evidence>
<feature type="transmembrane region" description="Helical" evidence="7">
    <location>
        <begin position="80"/>
        <end position="101"/>
    </location>
</feature>
<dbReference type="SUPFAM" id="SSF161098">
    <property type="entry name" value="MetI-like"/>
    <property type="match status" value="1"/>
</dbReference>
<organism evidence="11 13">
    <name type="scientific">Paenibacillus odorifer</name>
    <dbReference type="NCBI Taxonomy" id="189426"/>
    <lineage>
        <taxon>Bacteria</taxon>
        <taxon>Bacillati</taxon>
        <taxon>Bacillota</taxon>
        <taxon>Bacilli</taxon>
        <taxon>Bacillales</taxon>
        <taxon>Paenibacillaceae</taxon>
        <taxon>Paenibacillus</taxon>
    </lineage>
</organism>
<reference evidence="13 14" key="1">
    <citation type="submission" date="2016-10" db="EMBL/GenBank/DDBJ databases">
        <title>Paenibacillus species isolates.</title>
        <authorList>
            <person name="Beno S.M."/>
        </authorList>
    </citation>
    <scope>NUCLEOTIDE SEQUENCE [LARGE SCALE GENOMIC DNA]</scope>
    <source>
        <strain evidence="10 12">FSL H7-0433</strain>
        <strain evidence="9 14">FSL H7-0604</strain>
        <strain evidence="11 13">FSL H7-0918</strain>
    </source>
</reference>
<dbReference type="InterPro" id="IPR035906">
    <property type="entry name" value="MetI-like_sf"/>
</dbReference>
<dbReference type="Gene3D" id="1.10.3720.10">
    <property type="entry name" value="MetI-like"/>
    <property type="match status" value="1"/>
</dbReference>
<protein>
    <submittedName>
        <fullName evidence="11">ABC transporter permease</fullName>
    </submittedName>
</protein>
<evidence type="ECO:0000256" key="1">
    <source>
        <dbReference type="ARBA" id="ARBA00004651"/>
    </source>
</evidence>
<dbReference type="PANTHER" id="PTHR43744:SF9">
    <property type="entry name" value="POLYGALACTURONAN_RHAMNOGALACTURONAN TRANSPORT SYSTEM PERMEASE PROTEIN YTCP"/>
    <property type="match status" value="1"/>
</dbReference>
<dbReference type="PROSITE" id="PS51257">
    <property type="entry name" value="PROKAR_LIPOPROTEIN"/>
    <property type="match status" value="1"/>
</dbReference>
<feature type="transmembrane region" description="Helical" evidence="7">
    <location>
        <begin position="187"/>
        <end position="211"/>
    </location>
</feature>
<keyword evidence="6 7" id="KW-0472">Membrane</keyword>
<evidence type="ECO:0000313" key="13">
    <source>
        <dbReference type="Proteomes" id="UP000187323"/>
    </source>
</evidence>
<dbReference type="PROSITE" id="PS50928">
    <property type="entry name" value="ABC_TM1"/>
    <property type="match status" value="1"/>
</dbReference>
<dbReference type="GO" id="GO:0005886">
    <property type="term" value="C:plasma membrane"/>
    <property type="evidence" value="ECO:0007669"/>
    <property type="project" value="UniProtKB-SubCell"/>
</dbReference>
<keyword evidence="12" id="KW-1185">Reference proteome</keyword>
<feature type="transmembrane region" description="Helical" evidence="7">
    <location>
        <begin position="259"/>
        <end position="276"/>
    </location>
</feature>
<accession>A0A1R0X2G6</accession>
<sequence>MGVYYKSKGYRIFSIFNHILLILVALSCLLPMLHLLAQSFSSKTAVNGNLVSFWPVDFNIEAYVKTFKNTNFTGSMRISVVRTVLGTLISMFIITTAGYALSKDFRGRNALMWIFIFTMLFSGGLIPSYILVTKLGLKDTIWSLVLPGAFGAYNLILIMNFFKTIPKALEEAAFIDGASFFVIFRKIYLPLSLPGLATVGLFIMVGSWNAWFDGILYMSNTTDYPLASFLQTVVVQGSAQSMALSQSEAAALSEQSIKAAQIFISTLPIILVYPFLQKYFVKGIVLGAVKE</sequence>
<keyword evidence="2 7" id="KW-0813">Transport</keyword>
<feature type="transmembrane region" description="Helical" evidence="7">
    <location>
        <begin position="113"/>
        <end position="132"/>
    </location>
</feature>
<evidence type="ECO:0000313" key="10">
    <source>
        <dbReference type="EMBL" id="OMD27302.1"/>
    </source>
</evidence>